<dbReference type="EMBL" id="BKCJ010008412">
    <property type="protein sequence ID" value="GEU82088.1"/>
    <property type="molecule type" value="Genomic_DNA"/>
</dbReference>
<sequence>MENTNQFIPVPPNGLNVRITQELNKLCAISSMIDYHLKNVNHTMLPNEIEVDDLEYEDELIDTPLVSPFLDSDDESDDGEVLNELDEAYNTIMVEGLERIGRNLVSIIRDVYVFVGSFIYITDSVVLEDIGEFIVSDITDVVMGRPFRAVTELEYDCVKILISFSRIFDTYIFRMPHIIPRLKNIKWSKVPPN</sequence>
<name>A0A6L2N7B5_TANCI</name>
<comment type="caution">
    <text evidence="1">The sequence shown here is derived from an EMBL/GenBank/DDBJ whole genome shotgun (WGS) entry which is preliminary data.</text>
</comment>
<keyword evidence="1" id="KW-0418">Kinase</keyword>
<evidence type="ECO:0000313" key="1">
    <source>
        <dbReference type="EMBL" id="GEU82088.1"/>
    </source>
</evidence>
<organism evidence="1">
    <name type="scientific">Tanacetum cinerariifolium</name>
    <name type="common">Dalmatian daisy</name>
    <name type="synonym">Chrysanthemum cinerariifolium</name>
    <dbReference type="NCBI Taxonomy" id="118510"/>
    <lineage>
        <taxon>Eukaryota</taxon>
        <taxon>Viridiplantae</taxon>
        <taxon>Streptophyta</taxon>
        <taxon>Embryophyta</taxon>
        <taxon>Tracheophyta</taxon>
        <taxon>Spermatophyta</taxon>
        <taxon>Magnoliopsida</taxon>
        <taxon>eudicotyledons</taxon>
        <taxon>Gunneridae</taxon>
        <taxon>Pentapetalae</taxon>
        <taxon>asterids</taxon>
        <taxon>campanulids</taxon>
        <taxon>Asterales</taxon>
        <taxon>Asteraceae</taxon>
        <taxon>Asteroideae</taxon>
        <taxon>Anthemideae</taxon>
        <taxon>Anthemidinae</taxon>
        <taxon>Tanacetum</taxon>
    </lineage>
</organism>
<reference evidence="1" key="1">
    <citation type="journal article" date="2019" name="Sci. Rep.">
        <title>Draft genome of Tanacetum cinerariifolium, the natural source of mosquito coil.</title>
        <authorList>
            <person name="Yamashiro T."/>
            <person name="Shiraishi A."/>
            <person name="Satake H."/>
            <person name="Nakayama K."/>
        </authorList>
    </citation>
    <scope>NUCLEOTIDE SEQUENCE</scope>
</reference>
<keyword evidence="1" id="KW-0808">Transferase</keyword>
<dbReference type="AlphaFoldDB" id="A0A6L2N7B5"/>
<dbReference type="GO" id="GO:0030246">
    <property type="term" value="F:carbohydrate binding"/>
    <property type="evidence" value="ECO:0007669"/>
    <property type="project" value="UniProtKB-KW"/>
</dbReference>
<dbReference type="GO" id="GO:0016301">
    <property type="term" value="F:kinase activity"/>
    <property type="evidence" value="ECO:0007669"/>
    <property type="project" value="UniProtKB-KW"/>
</dbReference>
<proteinExistence type="predicted"/>
<protein>
    <submittedName>
        <fullName evidence="1">Protein kinase-like domain, concanavalin A-like lectin/glucanase domain protein</fullName>
    </submittedName>
</protein>
<keyword evidence="1" id="KW-0430">Lectin</keyword>
<gene>
    <name evidence="1" type="ORF">Tci_054066</name>
</gene>
<accession>A0A6L2N7B5</accession>